<dbReference type="SUPFAM" id="SSF143880">
    <property type="entry name" value="NE0471 N-terminal domain-like"/>
    <property type="match status" value="1"/>
</dbReference>
<dbReference type="Proteomes" id="UP000239936">
    <property type="component" value="Unassembled WGS sequence"/>
</dbReference>
<dbReference type="Pfam" id="PF10387">
    <property type="entry name" value="DUF2442"/>
    <property type="match status" value="1"/>
</dbReference>
<reference evidence="1 2" key="1">
    <citation type="submission" date="2018-01" db="EMBL/GenBank/DDBJ databases">
        <title>The complete genome sequence of Chromatium okenii LaCa, a purple sulfur bacterium with a turbulent life.</title>
        <authorList>
            <person name="Luedin S.M."/>
            <person name="Liechti N."/>
            <person name="Storelli N."/>
            <person name="Danza F."/>
            <person name="Wittwer M."/>
            <person name="Pothier J.F."/>
            <person name="Tonolla M.A."/>
        </authorList>
    </citation>
    <scope>NUCLEOTIDE SEQUENCE [LARGE SCALE GENOMIC DNA]</scope>
    <source>
        <strain evidence="1 2">LaCa</strain>
    </source>
</reference>
<proteinExistence type="predicted"/>
<dbReference type="RefSeq" id="WP_105074293.1">
    <property type="nucleotide sequence ID" value="NZ_PPGH01000037.1"/>
</dbReference>
<organism evidence="1 2">
    <name type="scientific">Chromatium okenii</name>
    <dbReference type="NCBI Taxonomy" id="61644"/>
    <lineage>
        <taxon>Bacteria</taxon>
        <taxon>Pseudomonadati</taxon>
        <taxon>Pseudomonadota</taxon>
        <taxon>Gammaproteobacteria</taxon>
        <taxon>Chromatiales</taxon>
        <taxon>Chromatiaceae</taxon>
        <taxon>Chromatium</taxon>
    </lineage>
</organism>
<dbReference type="EMBL" id="PPGH01000037">
    <property type="protein sequence ID" value="PQJ95246.1"/>
    <property type="molecule type" value="Genomic_DNA"/>
</dbReference>
<sequence length="165" mass="18867">MNHCFFPKLTSVEALQPYCLRTHWNTGEVLDVNVETQLRRHAVLTPILNSDLFTRVHLGEWGNSIEWTDEEFGADNVYAWAKEQRGDISHEMLNEWMRRNALTSITAATALGIAENLIDDYRIARQNIPRTIWLACLGWEAIGSVRDHLPRVLPIFGHSTKLGSN</sequence>
<dbReference type="Gene3D" id="1.10.260.40">
    <property type="entry name" value="lambda repressor-like DNA-binding domains"/>
    <property type="match status" value="1"/>
</dbReference>
<keyword evidence="2" id="KW-1185">Reference proteome</keyword>
<dbReference type="InterPro" id="IPR018841">
    <property type="entry name" value="DUF2442"/>
</dbReference>
<name>A0A2S7XNK8_9GAMM</name>
<evidence type="ECO:0000313" key="2">
    <source>
        <dbReference type="Proteomes" id="UP000239936"/>
    </source>
</evidence>
<accession>A0A2S7XNK8</accession>
<comment type="caution">
    <text evidence="1">The sequence shown here is derived from an EMBL/GenBank/DDBJ whole genome shotgun (WGS) entry which is preliminary data.</text>
</comment>
<gene>
    <name evidence="1" type="ORF">CXB77_13355</name>
</gene>
<dbReference type="OrthoDB" id="6935755at2"/>
<evidence type="ECO:0008006" key="3">
    <source>
        <dbReference type="Google" id="ProtNLM"/>
    </source>
</evidence>
<dbReference type="InterPro" id="IPR010982">
    <property type="entry name" value="Lambda_DNA-bd_dom_sf"/>
</dbReference>
<evidence type="ECO:0000313" key="1">
    <source>
        <dbReference type="EMBL" id="PQJ95246.1"/>
    </source>
</evidence>
<dbReference type="AlphaFoldDB" id="A0A2S7XNK8"/>
<dbReference type="Gene3D" id="3.30.2020.10">
    <property type="entry name" value="NE0471-like N-terminal domain"/>
    <property type="match status" value="1"/>
</dbReference>
<dbReference type="InterPro" id="IPR036782">
    <property type="entry name" value="NE0471-like_N"/>
</dbReference>
<protein>
    <recommendedName>
        <fullName evidence="3">DUF2442 domain-containing protein</fullName>
    </recommendedName>
</protein>
<dbReference type="GO" id="GO:0003677">
    <property type="term" value="F:DNA binding"/>
    <property type="evidence" value="ECO:0007669"/>
    <property type="project" value="InterPro"/>
</dbReference>
<dbReference type="SUPFAM" id="SSF47413">
    <property type="entry name" value="lambda repressor-like DNA-binding domains"/>
    <property type="match status" value="1"/>
</dbReference>